<dbReference type="GO" id="GO:0051304">
    <property type="term" value="P:chromosome separation"/>
    <property type="evidence" value="ECO:0007669"/>
    <property type="project" value="InterPro"/>
</dbReference>
<dbReference type="EMBL" id="RBIL01000002">
    <property type="protein sequence ID" value="RKQ88007.1"/>
    <property type="molecule type" value="Genomic_DNA"/>
</dbReference>
<protein>
    <submittedName>
        <fullName evidence="5">Segregation and condensation protein B</fullName>
    </submittedName>
</protein>
<dbReference type="NCBIfam" id="TIGR00281">
    <property type="entry name" value="SMC-Scp complex subunit ScpB"/>
    <property type="match status" value="1"/>
</dbReference>
<keyword evidence="3" id="KW-0159">Chromosome partition</keyword>
<sequence>MSAPLTLAARIEALLFLAPDPVSTEELADALQTSEEAVTNALVTLEGALDGRGLVLKRIGGGVVLASHPDAEESARRLLSRPRTPALTPAQAETLAIVAYLQPVSRPEVARIRGVASESATTALADRGLIEEAGRSQFGAVLYRTTPLFLKLFGLDSPEALPDVAQWDPSPEEAQALRDRLLRAGEARTSG</sequence>
<keyword evidence="4" id="KW-0131">Cell cycle</keyword>
<evidence type="ECO:0000256" key="4">
    <source>
        <dbReference type="ARBA" id="ARBA00023306"/>
    </source>
</evidence>
<accession>A0A660L250</accession>
<dbReference type="Gene3D" id="1.10.10.10">
    <property type="entry name" value="Winged helix-like DNA-binding domain superfamily/Winged helix DNA-binding domain"/>
    <property type="match status" value="2"/>
</dbReference>
<dbReference type="AlphaFoldDB" id="A0A660L250"/>
<evidence type="ECO:0000256" key="1">
    <source>
        <dbReference type="ARBA" id="ARBA00022490"/>
    </source>
</evidence>
<keyword evidence="2" id="KW-0132">Cell division</keyword>
<dbReference type="InterPro" id="IPR005234">
    <property type="entry name" value="ScpB_csome_segregation"/>
</dbReference>
<keyword evidence="6" id="KW-1185">Reference proteome</keyword>
<evidence type="ECO:0000313" key="5">
    <source>
        <dbReference type="EMBL" id="RKQ88007.1"/>
    </source>
</evidence>
<dbReference type="Proteomes" id="UP000278962">
    <property type="component" value="Unassembled WGS sequence"/>
</dbReference>
<proteinExistence type="predicted"/>
<organism evidence="5 6">
    <name type="scientific">Solirubrobacter pauli</name>
    <dbReference type="NCBI Taxonomy" id="166793"/>
    <lineage>
        <taxon>Bacteria</taxon>
        <taxon>Bacillati</taxon>
        <taxon>Actinomycetota</taxon>
        <taxon>Thermoleophilia</taxon>
        <taxon>Solirubrobacterales</taxon>
        <taxon>Solirubrobacteraceae</taxon>
        <taxon>Solirubrobacter</taxon>
    </lineage>
</organism>
<dbReference type="OrthoDB" id="9806226at2"/>
<keyword evidence="1" id="KW-0963">Cytoplasm</keyword>
<evidence type="ECO:0000313" key="6">
    <source>
        <dbReference type="Proteomes" id="UP000278962"/>
    </source>
</evidence>
<evidence type="ECO:0000256" key="3">
    <source>
        <dbReference type="ARBA" id="ARBA00022829"/>
    </source>
</evidence>
<dbReference type="InterPro" id="IPR036388">
    <property type="entry name" value="WH-like_DNA-bd_sf"/>
</dbReference>
<dbReference type="GO" id="GO:0051301">
    <property type="term" value="P:cell division"/>
    <property type="evidence" value="ECO:0007669"/>
    <property type="project" value="UniProtKB-KW"/>
</dbReference>
<dbReference type="PANTHER" id="PTHR34298:SF2">
    <property type="entry name" value="SEGREGATION AND CONDENSATION PROTEIN B"/>
    <property type="match status" value="1"/>
</dbReference>
<dbReference type="Pfam" id="PF04079">
    <property type="entry name" value="SMC_ScpB"/>
    <property type="match status" value="1"/>
</dbReference>
<dbReference type="SUPFAM" id="SSF46785">
    <property type="entry name" value="Winged helix' DNA-binding domain"/>
    <property type="match status" value="2"/>
</dbReference>
<comment type="caution">
    <text evidence="5">The sequence shown here is derived from an EMBL/GenBank/DDBJ whole genome shotgun (WGS) entry which is preliminary data.</text>
</comment>
<dbReference type="PANTHER" id="PTHR34298">
    <property type="entry name" value="SEGREGATION AND CONDENSATION PROTEIN B"/>
    <property type="match status" value="1"/>
</dbReference>
<evidence type="ECO:0000256" key="2">
    <source>
        <dbReference type="ARBA" id="ARBA00022618"/>
    </source>
</evidence>
<gene>
    <name evidence="5" type="ORF">C8N24_6043</name>
</gene>
<name>A0A660L250_9ACTN</name>
<reference evidence="5 6" key="1">
    <citation type="submission" date="2018-10" db="EMBL/GenBank/DDBJ databases">
        <title>Genomic Encyclopedia of Archaeal and Bacterial Type Strains, Phase II (KMG-II): from individual species to whole genera.</title>
        <authorList>
            <person name="Goeker M."/>
        </authorList>
    </citation>
    <scope>NUCLEOTIDE SEQUENCE [LARGE SCALE GENOMIC DNA]</scope>
    <source>
        <strain evidence="5 6">DSM 14954</strain>
    </source>
</reference>
<dbReference type="RefSeq" id="WP_121257132.1">
    <property type="nucleotide sequence ID" value="NZ_RBIL01000002.1"/>
</dbReference>
<dbReference type="InterPro" id="IPR036390">
    <property type="entry name" value="WH_DNA-bd_sf"/>
</dbReference>
<dbReference type="PIRSF" id="PIRSF019345">
    <property type="entry name" value="ScpB"/>
    <property type="match status" value="1"/>
</dbReference>